<dbReference type="Gene3D" id="3.10.450.50">
    <property type="match status" value="1"/>
</dbReference>
<dbReference type="Pfam" id="PF12680">
    <property type="entry name" value="SnoaL_2"/>
    <property type="match status" value="1"/>
</dbReference>
<dbReference type="OrthoDB" id="7844074at2"/>
<protein>
    <submittedName>
        <fullName evidence="2">SnoaL-like domain protein</fullName>
    </submittedName>
</protein>
<evidence type="ECO:0000313" key="2">
    <source>
        <dbReference type="EMBL" id="SMX38564.1"/>
    </source>
</evidence>
<dbReference type="InterPro" id="IPR037401">
    <property type="entry name" value="SnoaL-like"/>
</dbReference>
<name>A0A238K7Z1_9RHOB</name>
<dbReference type="InterPro" id="IPR032710">
    <property type="entry name" value="NTF2-like_dom_sf"/>
</dbReference>
<dbReference type="SUPFAM" id="SSF54427">
    <property type="entry name" value="NTF2-like"/>
    <property type="match status" value="1"/>
</dbReference>
<sequence length="147" mass="16496">MNLNPQQTHNLIDDVMTEIWVNEDLDAIDTYFHPDAQFHGRIQGAALTRSEFRDWVAQFQSMASIEGFRRTVTVDGGNGRFAHVIEADLKSLTSKKTGVLMGMFFDRIEEGQVIESYANADLLNYFETVGALPENSGLIMLTGTKFS</sequence>
<reference evidence="2 3" key="1">
    <citation type="submission" date="2017-05" db="EMBL/GenBank/DDBJ databases">
        <authorList>
            <person name="Song R."/>
            <person name="Chenine A.L."/>
            <person name="Ruprecht R.M."/>
        </authorList>
    </citation>
    <scope>NUCLEOTIDE SEQUENCE [LARGE SCALE GENOMIC DNA]</scope>
    <source>
        <strain evidence="2 3">CECT 8663</strain>
    </source>
</reference>
<evidence type="ECO:0000259" key="1">
    <source>
        <dbReference type="Pfam" id="PF12680"/>
    </source>
</evidence>
<accession>A0A238K7Z1</accession>
<proteinExistence type="predicted"/>
<organism evidence="2 3">
    <name type="scientific">Pelagimonas varians</name>
    <dbReference type="NCBI Taxonomy" id="696760"/>
    <lineage>
        <taxon>Bacteria</taxon>
        <taxon>Pseudomonadati</taxon>
        <taxon>Pseudomonadota</taxon>
        <taxon>Alphaproteobacteria</taxon>
        <taxon>Rhodobacterales</taxon>
        <taxon>Roseobacteraceae</taxon>
        <taxon>Pelagimonas</taxon>
    </lineage>
</organism>
<dbReference type="RefSeq" id="WP_097804144.1">
    <property type="nucleotide sequence ID" value="NZ_FXYH01000004.1"/>
</dbReference>
<feature type="domain" description="SnoaL-like" evidence="1">
    <location>
        <begin position="18"/>
        <end position="115"/>
    </location>
</feature>
<dbReference type="AlphaFoldDB" id="A0A238K7Z1"/>
<keyword evidence="3" id="KW-1185">Reference proteome</keyword>
<dbReference type="EMBL" id="FXYH01000004">
    <property type="protein sequence ID" value="SMX38564.1"/>
    <property type="molecule type" value="Genomic_DNA"/>
</dbReference>
<dbReference type="Proteomes" id="UP000220836">
    <property type="component" value="Unassembled WGS sequence"/>
</dbReference>
<evidence type="ECO:0000313" key="3">
    <source>
        <dbReference type="Proteomes" id="UP000220836"/>
    </source>
</evidence>
<gene>
    <name evidence="2" type="ORF">PEV8663_01429</name>
</gene>